<protein>
    <submittedName>
        <fullName evidence="2">Integrase core domain containing protein</fullName>
    </submittedName>
</protein>
<dbReference type="AlphaFoldDB" id="M1DRD1"/>
<feature type="region of interest" description="Disordered" evidence="1">
    <location>
        <begin position="336"/>
        <end position="360"/>
    </location>
</feature>
<dbReference type="PaxDb" id="4113-PGSC0003DMT400093156"/>
<reference evidence="3" key="1">
    <citation type="journal article" date="2011" name="Nature">
        <title>Genome sequence and analysis of the tuber crop potato.</title>
        <authorList>
            <consortium name="The Potato Genome Sequencing Consortium"/>
        </authorList>
    </citation>
    <scope>NUCLEOTIDE SEQUENCE [LARGE SCALE GENOMIC DNA]</scope>
    <source>
        <strain evidence="3">cv. DM1-3 516 R44</strain>
    </source>
</reference>
<feature type="compositionally biased region" description="Low complexity" evidence="1">
    <location>
        <begin position="90"/>
        <end position="101"/>
    </location>
</feature>
<feature type="compositionally biased region" description="Low complexity" evidence="1">
    <location>
        <begin position="54"/>
        <end position="63"/>
    </location>
</feature>
<reference evidence="2" key="2">
    <citation type="submission" date="2015-06" db="UniProtKB">
        <authorList>
            <consortium name="EnsemblPlants"/>
        </authorList>
    </citation>
    <scope>IDENTIFICATION</scope>
    <source>
        <strain evidence="2">DM1-3 516 R44</strain>
    </source>
</reference>
<evidence type="ECO:0000313" key="2">
    <source>
        <dbReference type="EnsemblPlants" id="PGSC0003DMT400093156"/>
    </source>
</evidence>
<dbReference type="InParanoid" id="M1DRD1"/>
<evidence type="ECO:0000313" key="3">
    <source>
        <dbReference type="Proteomes" id="UP000011115"/>
    </source>
</evidence>
<accession>M1DRD1</accession>
<name>M1DRD1_SOLTU</name>
<proteinExistence type="predicted"/>
<dbReference type="HOGENOM" id="CLU_028647_4_1_1"/>
<sequence>MWTTVCRSIYGPFYTSVVSICNQYYWSSDPRNGSTDRRSVYELSANGLTSGFESAQASGSKSSHASESESAHVAGSNAKLATRSGENDQAASSDEATSSESVPAPRNDNPTPVAGEPNRWCVEGQWQIYRDSKMKNDKEQMARLITEERRVLTGSLHTVPDIHRLFNLHKDSRVPIWHCDRLIHHTRTLDIGLIRDEANMVARHRDPQVEAELASLGTDVDAILATPIVEHHVAHTALADDTVLDVLFSRTVEEGLEHTHVKGKRHRSSFTKEEKYQKRQRRQDKEARKASILDEELRQRRVRECVAGASSSAPVVEVPPVVRDVVSTIDGAMMDDVGTTEGDPTIVPAGSEIPDPPTRS</sequence>
<feature type="region of interest" description="Disordered" evidence="1">
    <location>
        <begin position="51"/>
        <end position="117"/>
    </location>
</feature>
<evidence type="ECO:0000256" key="1">
    <source>
        <dbReference type="SAM" id="MobiDB-lite"/>
    </source>
</evidence>
<feature type="region of interest" description="Disordered" evidence="1">
    <location>
        <begin position="258"/>
        <end position="288"/>
    </location>
</feature>
<dbReference type="Gramene" id="PGSC0003DMT400093156">
    <property type="protein sequence ID" value="PGSC0003DMT400093156"/>
    <property type="gene ID" value="PGSC0003DMG400042727"/>
</dbReference>
<keyword evidence="3" id="KW-1185">Reference proteome</keyword>
<dbReference type="Proteomes" id="UP000011115">
    <property type="component" value="Unassembled WGS sequence"/>
</dbReference>
<organism evidence="2 3">
    <name type="scientific">Solanum tuberosum</name>
    <name type="common">Potato</name>
    <dbReference type="NCBI Taxonomy" id="4113"/>
    <lineage>
        <taxon>Eukaryota</taxon>
        <taxon>Viridiplantae</taxon>
        <taxon>Streptophyta</taxon>
        <taxon>Embryophyta</taxon>
        <taxon>Tracheophyta</taxon>
        <taxon>Spermatophyta</taxon>
        <taxon>Magnoliopsida</taxon>
        <taxon>eudicotyledons</taxon>
        <taxon>Gunneridae</taxon>
        <taxon>Pentapetalae</taxon>
        <taxon>asterids</taxon>
        <taxon>lamiids</taxon>
        <taxon>Solanales</taxon>
        <taxon>Solanaceae</taxon>
        <taxon>Solanoideae</taxon>
        <taxon>Solaneae</taxon>
        <taxon>Solanum</taxon>
    </lineage>
</organism>
<feature type="compositionally biased region" description="Basic and acidic residues" evidence="1">
    <location>
        <begin position="270"/>
        <end position="288"/>
    </location>
</feature>
<dbReference type="EnsemblPlants" id="PGSC0003DMT400093156">
    <property type="protein sequence ID" value="PGSC0003DMT400093156"/>
    <property type="gene ID" value="PGSC0003DMG400042727"/>
</dbReference>